<evidence type="ECO:0000259" key="6">
    <source>
        <dbReference type="SMART" id="SM01043"/>
    </source>
</evidence>
<dbReference type="PANTHER" id="PTHR35807:SF1">
    <property type="entry name" value="TRANSCRIPTIONAL REGULATOR REDD"/>
    <property type="match status" value="1"/>
</dbReference>
<dbReference type="KEGG" id="sfiy:F0344_21285"/>
<evidence type="ECO:0000256" key="5">
    <source>
        <dbReference type="ARBA" id="ARBA00023163"/>
    </source>
</evidence>
<sequence>MSAVQRLTVQLLGPVTLLNASVPILVQGQRQLRFLTSLALRPGQFVTKEAIIQDSWDSEPPRTVSGQLQTSAWKIRAALREAGLPKDVLTSNHLGYQLHVPVERIDLFRFRDTLRDVRALCARGEYDAAVVKLDAALSMWKGSALADVASGRLRLQAEGLDRERAAAAELRTQIDIEMQRYEEAIGQLTELLDHDPLREDLYVWLMKAYYGAGRPADAIQVFHRAKEMLREQIGISPGVRLKNALQSVLHQDEFFPASTSAFPRTAKAPALPLRPALSA</sequence>
<dbReference type="SUPFAM" id="SSF48452">
    <property type="entry name" value="TPR-like"/>
    <property type="match status" value="1"/>
</dbReference>
<accession>A0A7G7BN96</accession>
<dbReference type="InterPro" id="IPR016032">
    <property type="entry name" value="Sig_transdc_resp-reg_C-effctor"/>
</dbReference>
<dbReference type="Gene3D" id="1.10.10.10">
    <property type="entry name" value="Winged helix-like DNA-binding domain superfamily/Winged helix DNA-binding domain"/>
    <property type="match status" value="1"/>
</dbReference>
<name>A0A7G7BN96_9ACTN</name>
<dbReference type="CDD" id="cd15831">
    <property type="entry name" value="BTAD"/>
    <property type="match status" value="1"/>
</dbReference>
<keyword evidence="2" id="KW-0902">Two-component regulatory system</keyword>
<organism evidence="7 8">
    <name type="scientific">Streptomyces finlayi</name>
    <dbReference type="NCBI Taxonomy" id="67296"/>
    <lineage>
        <taxon>Bacteria</taxon>
        <taxon>Bacillati</taxon>
        <taxon>Actinomycetota</taxon>
        <taxon>Actinomycetes</taxon>
        <taxon>Kitasatosporales</taxon>
        <taxon>Streptomycetaceae</taxon>
        <taxon>Streptomyces</taxon>
    </lineage>
</organism>
<evidence type="ECO:0000313" key="8">
    <source>
        <dbReference type="Proteomes" id="UP000515307"/>
    </source>
</evidence>
<dbReference type="InterPro" id="IPR005158">
    <property type="entry name" value="BTAD"/>
</dbReference>
<dbReference type="GO" id="GO:0003677">
    <property type="term" value="F:DNA binding"/>
    <property type="evidence" value="ECO:0007669"/>
    <property type="project" value="UniProtKB-KW"/>
</dbReference>
<proteinExistence type="inferred from homology"/>
<dbReference type="GO" id="GO:0000160">
    <property type="term" value="P:phosphorelay signal transduction system"/>
    <property type="evidence" value="ECO:0007669"/>
    <property type="project" value="UniProtKB-KW"/>
</dbReference>
<dbReference type="InterPro" id="IPR001867">
    <property type="entry name" value="OmpR/PhoB-type_DNA-bd"/>
</dbReference>
<dbReference type="InterPro" id="IPR036388">
    <property type="entry name" value="WH-like_DNA-bd_sf"/>
</dbReference>
<dbReference type="AlphaFoldDB" id="A0A7G7BN96"/>
<evidence type="ECO:0000313" key="7">
    <source>
        <dbReference type="EMBL" id="QNE76811.1"/>
    </source>
</evidence>
<evidence type="ECO:0000256" key="4">
    <source>
        <dbReference type="ARBA" id="ARBA00023125"/>
    </source>
</evidence>
<dbReference type="SUPFAM" id="SSF46894">
    <property type="entry name" value="C-terminal effector domain of the bipartite response regulators"/>
    <property type="match status" value="1"/>
</dbReference>
<dbReference type="Gene3D" id="1.25.40.10">
    <property type="entry name" value="Tetratricopeptide repeat domain"/>
    <property type="match status" value="1"/>
</dbReference>
<dbReference type="RefSeq" id="WP_185300306.1">
    <property type="nucleotide sequence ID" value="NZ_CP045702.1"/>
</dbReference>
<keyword evidence="8" id="KW-1185">Reference proteome</keyword>
<evidence type="ECO:0000256" key="1">
    <source>
        <dbReference type="ARBA" id="ARBA00005820"/>
    </source>
</evidence>
<dbReference type="Pfam" id="PF03704">
    <property type="entry name" value="BTAD"/>
    <property type="match status" value="1"/>
</dbReference>
<dbReference type="GO" id="GO:0006355">
    <property type="term" value="P:regulation of DNA-templated transcription"/>
    <property type="evidence" value="ECO:0007669"/>
    <property type="project" value="InterPro"/>
</dbReference>
<evidence type="ECO:0000256" key="3">
    <source>
        <dbReference type="ARBA" id="ARBA00023015"/>
    </source>
</evidence>
<dbReference type="InterPro" id="IPR011990">
    <property type="entry name" value="TPR-like_helical_dom_sf"/>
</dbReference>
<dbReference type="SMART" id="SM01043">
    <property type="entry name" value="BTAD"/>
    <property type="match status" value="1"/>
</dbReference>
<reference evidence="8" key="1">
    <citation type="submission" date="2019-10" db="EMBL/GenBank/DDBJ databases">
        <title>Antimicrobial potential of Antarctic Bacteria.</title>
        <authorList>
            <person name="Benaud N."/>
            <person name="Edwards R.J."/>
            <person name="Ferrari B.C."/>
        </authorList>
    </citation>
    <scope>NUCLEOTIDE SEQUENCE [LARGE SCALE GENOMIC DNA]</scope>
    <source>
        <strain evidence="8">NBSH44</strain>
    </source>
</reference>
<keyword evidence="3" id="KW-0805">Transcription regulation</keyword>
<dbReference type="PANTHER" id="PTHR35807">
    <property type="entry name" value="TRANSCRIPTIONAL REGULATOR REDD-RELATED"/>
    <property type="match status" value="1"/>
</dbReference>
<dbReference type="InterPro" id="IPR051677">
    <property type="entry name" value="AfsR-DnrI-RedD_regulator"/>
</dbReference>
<protein>
    <submittedName>
        <fullName evidence="7">Tetratricopeptide repeat protein</fullName>
    </submittedName>
</protein>
<gene>
    <name evidence="7" type="ORF">F0344_21285</name>
</gene>
<evidence type="ECO:0000256" key="2">
    <source>
        <dbReference type="ARBA" id="ARBA00023012"/>
    </source>
</evidence>
<dbReference type="Proteomes" id="UP000515307">
    <property type="component" value="Chromosome"/>
</dbReference>
<keyword evidence="5" id="KW-0804">Transcription</keyword>
<feature type="domain" description="Bacterial transcriptional activator" evidence="6">
    <location>
        <begin position="105"/>
        <end position="249"/>
    </location>
</feature>
<keyword evidence="4" id="KW-0238">DNA-binding</keyword>
<dbReference type="EMBL" id="CP045702">
    <property type="protein sequence ID" value="QNE76811.1"/>
    <property type="molecule type" value="Genomic_DNA"/>
</dbReference>
<comment type="similarity">
    <text evidence="1">Belongs to the AfsR/DnrI/RedD regulatory family.</text>
</comment>
<dbReference type="Pfam" id="PF00486">
    <property type="entry name" value="Trans_reg_C"/>
    <property type="match status" value="1"/>
</dbReference>